<evidence type="ECO:0000256" key="2">
    <source>
        <dbReference type="ARBA" id="ARBA00004236"/>
    </source>
</evidence>
<evidence type="ECO:0000313" key="16">
    <source>
        <dbReference type="Proteomes" id="UP001596356"/>
    </source>
</evidence>
<dbReference type="PROSITE" id="PS50109">
    <property type="entry name" value="HIS_KIN"/>
    <property type="match status" value="1"/>
</dbReference>
<dbReference type="InterPro" id="IPR036097">
    <property type="entry name" value="HisK_dim/P_sf"/>
</dbReference>
<evidence type="ECO:0000259" key="14">
    <source>
        <dbReference type="PROSITE" id="PS50885"/>
    </source>
</evidence>
<gene>
    <name evidence="15" type="ORF">ACFQBT_00965</name>
</gene>
<evidence type="ECO:0000256" key="3">
    <source>
        <dbReference type="ARBA" id="ARBA00012438"/>
    </source>
</evidence>
<reference evidence="16" key="1">
    <citation type="journal article" date="2019" name="Int. J. Syst. Evol. Microbiol.">
        <title>The Global Catalogue of Microorganisms (GCM) 10K type strain sequencing project: providing services to taxonomists for standard genome sequencing and annotation.</title>
        <authorList>
            <consortium name="The Broad Institute Genomics Platform"/>
            <consortium name="The Broad Institute Genome Sequencing Center for Infectious Disease"/>
            <person name="Wu L."/>
            <person name="Ma J."/>
        </authorList>
    </citation>
    <scope>NUCLEOTIDE SEQUENCE [LARGE SCALE GENOMIC DNA]</scope>
    <source>
        <strain evidence="16">NBRC 106593</strain>
    </source>
</reference>
<evidence type="ECO:0000256" key="12">
    <source>
        <dbReference type="SAM" id="Phobius"/>
    </source>
</evidence>
<dbReference type="CDD" id="cd00075">
    <property type="entry name" value="HATPase"/>
    <property type="match status" value="1"/>
</dbReference>
<dbReference type="SUPFAM" id="SSF55874">
    <property type="entry name" value="ATPase domain of HSP90 chaperone/DNA topoisomerase II/histidine kinase"/>
    <property type="match status" value="1"/>
</dbReference>
<keyword evidence="8 12" id="KW-1133">Transmembrane helix</keyword>
<keyword evidence="9" id="KW-0902">Two-component regulatory system</keyword>
<dbReference type="InterPro" id="IPR003594">
    <property type="entry name" value="HATPase_dom"/>
</dbReference>
<comment type="catalytic activity">
    <reaction evidence="1">
        <text>ATP + protein L-histidine = ADP + protein N-phospho-L-histidine.</text>
        <dbReference type="EC" id="2.7.13.3"/>
    </reaction>
</comment>
<protein>
    <recommendedName>
        <fullName evidence="3">histidine kinase</fullName>
        <ecNumber evidence="3">2.7.13.3</ecNumber>
    </recommendedName>
</protein>
<dbReference type="SMART" id="SM00304">
    <property type="entry name" value="HAMP"/>
    <property type="match status" value="1"/>
</dbReference>
<dbReference type="PANTHER" id="PTHR45436:SF5">
    <property type="entry name" value="SENSOR HISTIDINE KINASE TRCS"/>
    <property type="match status" value="1"/>
</dbReference>
<dbReference type="EC" id="2.7.13.3" evidence="3"/>
<dbReference type="Pfam" id="PF00512">
    <property type="entry name" value="HisKA"/>
    <property type="match status" value="1"/>
</dbReference>
<dbReference type="InterPro" id="IPR003661">
    <property type="entry name" value="HisK_dim/P_dom"/>
</dbReference>
<feature type="domain" description="Histidine kinase" evidence="13">
    <location>
        <begin position="286"/>
        <end position="500"/>
    </location>
</feature>
<dbReference type="CDD" id="cd00082">
    <property type="entry name" value="HisKA"/>
    <property type="match status" value="1"/>
</dbReference>
<dbReference type="GO" id="GO:0016301">
    <property type="term" value="F:kinase activity"/>
    <property type="evidence" value="ECO:0007669"/>
    <property type="project" value="UniProtKB-KW"/>
</dbReference>
<comment type="subcellular location">
    <subcellularLocation>
        <location evidence="2">Cell membrane</location>
    </subcellularLocation>
</comment>
<dbReference type="RefSeq" id="WP_377819962.1">
    <property type="nucleotide sequence ID" value="NZ_JBHSWJ010000002.1"/>
</dbReference>
<dbReference type="PANTHER" id="PTHR45436">
    <property type="entry name" value="SENSOR HISTIDINE KINASE YKOH"/>
    <property type="match status" value="1"/>
</dbReference>
<feature type="transmembrane region" description="Helical" evidence="12">
    <location>
        <begin position="186"/>
        <end position="208"/>
    </location>
</feature>
<evidence type="ECO:0000256" key="8">
    <source>
        <dbReference type="ARBA" id="ARBA00022989"/>
    </source>
</evidence>
<keyword evidence="6 12" id="KW-0812">Transmembrane</keyword>
<evidence type="ECO:0000256" key="5">
    <source>
        <dbReference type="ARBA" id="ARBA00022679"/>
    </source>
</evidence>
<dbReference type="EMBL" id="JBHSWJ010000002">
    <property type="protein sequence ID" value="MFC6712496.1"/>
    <property type="molecule type" value="Genomic_DNA"/>
</dbReference>
<evidence type="ECO:0000259" key="13">
    <source>
        <dbReference type="PROSITE" id="PS50109"/>
    </source>
</evidence>
<accession>A0ABW2AN37</accession>
<dbReference type="PROSITE" id="PS50885">
    <property type="entry name" value="HAMP"/>
    <property type="match status" value="1"/>
</dbReference>
<dbReference type="InterPro" id="IPR004358">
    <property type="entry name" value="Sig_transdc_His_kin-like_C"/>
</dbReference>
<dbReference type="Pfam" id="PF02518">
    <property type="entry name" value="HATPase_c"/>
    <property type="match status" value="1"/>
</dbReference>
<evidence type="ECO:0000256" key="11">
    <source>
        <dbReference type="SAM" id="MobiDB-lite"/>
    </source>
</evidence>
<feature type="region of interest" description="Disordered" evidence="11">
    <location>
        <begin position="493"/>
        <end position="539"/>
    </location>
</feature>
<evidence type="ECO:0000256" key="4">
    <source>
        <dbReference type="ARBA" id="ARBA00022553"/>
    </source>
</evidence>
<dbReference type="Pfam" id="PF00672">
    <property type="entry name" value="HAMP"/>
    <property type="match status" value="1"/>
</dbReference>
<dbReference type="Proteomes" id="UP001596356">
    <property type="component" value="Unassembled WGS sequence"/>
</dbReference>
<dbReference type="SMART" id="SM00388">
    <property type="entry name" value="HisKA"/>
    <property type="match status" value="1"/>
</dbReference>
<keyword evidence="16" id="KW-1185">Reference proteome</keyword>
<dbReference type="Gene3D" id="6.10.340.10">
    <property type="match status" value="1"/>
</dbReference>
<evidence type="ECO:0000256" key="6">
    <source>
        <dbReference type="ARBA" id="ARBA00022692"/>
    </source>
</evidence>
<keyword evidence="7 15" id="KW-0418">Kinase</keyword>
<keyword evidence="10 12" id="KW-0472">Membrane</keyword>
<dbReference type="PRINTS" id="PR00344">
    <property type="entry name" value="BCTRLSENSOR"/>
</dbReference>
<organism evidence="15 16">
    <name type="scientific">Branchiibius cervicis</name>
    <dbReference type="NCBI Taxonomy" id="908252"/>
    <lineage>
        <taxon>Bacteria</taxon>
        <taxon>Bacillati</taxon>
        <taxon>Actinomycetota</taxon>
        <taxon>Actinomycetes</taxon>
        <taxon>Micrococcales</taxon>
        <taxon>Dermacoccaceae</taxon>
        <taxon>Branchiibius</taxon>
    </lineage>
</organism>
<evidence type="ECO:0000256" key="1">
    <source>
        <dbReference type="ARBA" id="ARBA00000085"/>
    </source>
</evidence>
<evidence type="ECO:0000256" key="7">
    <source>
        <dbReference type="ARBA" id="ARBA00022777"/>
    </source>
</evidence>
<dbReference type="SMART" id="SM00387">
    <property type="entry name" value="HATPase_c"/>
    <property type="match status" value="1"/>
</dbReference>
<comment type="caution">
    <text evidence="15">The sequence shown here is derived from an EMBL/GenBank/DDBJ whole genome shotgun (WGS) entry which is preliminary data.</text>
</comment>
<keyword evidence="5" id="KW-0808">Transferase</keyword>
<dbReference type="InterPro" id="IPR036890">
    <property type="entry name" value="HATPase_C_sf"/>
</dbReference>
<name>A0ABW2AN37_9MICO</name>
<evidence type="ECO:0000256" key="9">
    <source>
        <dbReference type="ARBA" id="ARBA00023012"/>
    </source>
</evidence>
<dbReference type="InterPro" id="IPR050428">
    <property type="entry name" value="TCS_sensor_his_kinase"/>
</dbReference>
<evidence type="ECO:0000313" key="15">
    <source>
        <dbReference type="EMBL" id="MFC6712496.1"/>
    </source>
</evidence>
<proteinExistence type="predicted"/>
<evidence type="ECO:0000256" key="10">
    <source>
        <dbReference type="ARBA" id="ARBA00023136"/>
    </source>
</evidence>
<feature type="domain" description="HAMP" evidence="14">
    <location>
        <begin position="209"/>
        <end position="271"/>
    </location>
</feature>
<dbReference type="SUPFAM" id="SSF47384">
    <property type="entry name" value="Homodimeric domain of signal transducing histidine kinase"/>
    <property type="match status" value="1"/>
</dbReference>
<dbReference type="Gene3D" id="1.10.287.130">
    <property type="match status" value="1"/>
</dbReference>
<dbReference type="InterPro" id="IPR005467">
    <property type="entry name" value="His_kinase_dom"/>
</dbReference>
<keyword evidence="4" id="KW-0597">Phosphoprotein</keyword>
<sequence length="539" mass="57146">MTFTANPARWTLRTQLVASLIALFLIITAAVGSLTVVALRNTLTNQVDQQLMASAQAMANGGPGIGGPNGSPSNGGSLEVDYLSDGSVLQMTDRYTNVTSPRAFVTRLGGENIQLSAVQIASLRESGISRTPTTVSLGSELGSYRVVSVQNDLDYRTADGDRATVQVVSVIGLPVDWVDSTVARTALAIALLSGAGVLLVAAGVAWIVRRTLQPLRRVAATATRVSHLPLSEGKVEMSDRVAEADTDPNTEVGQVGAALNEMLDHVNHALDARYASELQVRQFVADASHELRTPLASIRGYAELSRREKEPVPTGVSHALGRIESEADRMTALVEDLLLLARLDAGRPLERSEVDITRLLLETIGDAHAASPEHDWQLDLPDSPVEVEGDEARLRQVIINLLGNARRHTPDGTTVVARARTAGDQVEISITDNGPGIAPELVPRIFERFTRGDEARTRTEGSTGLGLSIVSAVVAAHHGTVEVHSRPGATTFTLSIPRRAGSGPTVDSEGVTLAEPDRPSRPATTTSEPTSDDAVGASR</sequence>
<dbReference type="Gene3D" id="3.30.565.10">
    <property type="entry name" value="Histidine kinase-like ATPase, C-terminal domain"/>
    <property type="match status" value="1"/>
</dbReference>
<dbReference type="InterPro" id="IPR003660">
    <property type="entry name" value="HAMP_dom"/>
</dbReference>